<keyword evidence="6 15" id="KW-0460">Magnesium</keyword>
<proteinExistence type="inferred from homology"/>
<feature type="active site" description="Proton acceptor" evidence="15">
    <location>
        <position position="476"/>
    </location>
</feature>
<dbReference type="Pfam" id="PF00920">
    <property type="entry name" value="ILVD_EDD_N"/>
    <property type="match status" value="1"/>
</dbReference>
<keyword evidence="7 15" id="KW-0408">Iron</keyword>
<dbReference type="InterPro" id="IPR037237">
    <property type="entry name" value="IlvD/EDD_N"/>
</dbReference>
<dbReference type="InterPro" id="IPR050165">
    <property type="entry name" value="DHAD_IlvD/Edd"/>
</dbReference>
<comment type="catalytic activity">
    <reaction evidence="11">
        <text>(2R)-2,3-dihydroxy-3-methylbutanoate = 3-methyl-2-oxobutanoate + H2O</text>
        <dbReference type="Rhea" id="RHEA:24809"/>
        <dbReference type="ChEBI" id="CHEBI:11851"/>
        <dbReference type="ChEBI" id="CHEBI:15377"/>
        <dbReference type="ChEBI" id="CHEBI:49072"/>
        <dbReference type="EC" id="4.2.1.9"/>
    </reaction>
    <physiologicalReaction direction="left-to-right" evidence="11">
        <dbReference type="Rhea" id="RHEA:24810"/>
    </physiologicalReaction>
</comment>
<comment type="caution">
    <text evidence="18">The sequence shown here is derived from an EMBL/GenBank/DDBJ whole genome shotgun (WGS) entry which is preliminary data.</text>
</comment>
<evidence type="ECO:0000256" key="4">
    <source>
        <dbReference type="ARBA" id="ARBA00022714"/>
    </source>
</evidence>
<feature type="binding site" evidence="15">
    <location>
        <position position="86"/>
    </location>
    <ligand>
        <name>Mg(2+)</name>
        <dbReference type="ChEBI" id="CHEBI:18420"/>
    </ligand>
</feature>
<evidence type="ECO:0000256" key="7">
    <source>
        <dbReference type="ARBA" id="ARBA00023004"/>
    </source>
</evidence>
<dbReference type="SUPFAM" id="SSF52016">
    <property type="entry name" value="LeuD/IlvD-like"/>
    <property type="match status" value="1"/>
</dbReference>
<evidence type="ECO:0000259" key="17">
    <source>
        <dbReference type="Pfam" id="PF24877"/>
    </source>
</evidence>
<dbReference type="SUPFAM" id="SSF143975">
    <property type="entry name" value="IlvD/EDD N-terminal domain-like"/>
    <property type="match status" value="1"/>
</dbReference>
<dbReference type="InterPro" id="IPR004404">
    <property type="entry name" value="DihydroxyA_deHydtase"/>
</dbReference>
<dbReference type="PANTHER" id="PTHR21000:SF5">
    <property type="entry name" value="DIHYDROXY-ACID DEHYDRATASE, MITOCHONDRIAL"/>
    <property type="match status" value="1"/>
</dbReference>
<dbReference type="Pfam" id="PF24877">
    <property type="entry name" value="ILV_EDD_C"/>
    <property type="match status" value="1"/>
</dbReference>
<evidence type="ECO:0000259" key="16">
    <source>
        <dbReference type="Pfam" id="PF00920"/>
    </source>
</evidence>
<evidence type="ECO:0000313" key="19">
    <source>
        <dbReference type="Proteomes" id="UP001597519"/>
    </source>
</evidence>
<feature type="modified residue" description="N6-carboxylysine" evidence="15">
    <location>
        <position position="129"/>
    </location>
</feature>
<feature type="binding site" evidence="15">
    <location>
        <position position="54"/>
    </location>
    <ligand>
        <name>[2Fe-2S] cluster</name>
        <dbReference type="ChEBI" id="CHEBI:190135"/>
    </ligand>
</feature>
<evidence type="ECO:0000256" key="2">
    <source>
        <dbReference type="ARBA" id="ARBA00006486"/>
    </source>
</evidence>
<feature type="binding site" description="via carbamate group" evidence="15">
    <location>
        <position position="129"/>
    </location>
    <ligand>
        <name>Mg(2+)</name>
        <dbReference type="ChEBI" id="CHEBI:18420"/>
    </ligand>
</feature>
<keyword evidence="10 15" id="KW-0100">Branched-chain amino acid biosynthesis</keyword>
<organism evidence="18 19">
    <name type="scientific">Corticicoccus populi</name>
    <dbReference type="NCBI Taxonomy" id="1812821"/>
    <lineage>
        <taxon>Bacteria</taxon>
        <taxon>Bacillati</taxon>
        <taxon>Bacillota</taxon>
        <taxon>Bacilli</taxon>
        <taxon>Bacillales</taxon>
        <taxon>Staphylococcaceae</taxon>
        <taxon>Corticicoccus</taxon>
    </lineage>
</organism>
<evidence type="ECO:0000256" key="15">
    <source>
        <dbReference type="HAMAP-Rule" id="MF_00012"/>
    </source>
</evidence>
<dbReference type="InterPro" id="IPR020558">
    <property type="entry name" value="DiOHA_6PGluconate_deHydtase_CS"/>
</dbReference>
<evidence type="ECO:0000256" key="9">
    <source>
        <dbReference type="ARBA" id="ARBA00023239"/>
    </source>
</evidence>
<comment type="pathway">
    <text evidence="13 15">Amino-acid biosynthesis; L-isoleucine biosynthesis; L-isoleucine from 2-oxobutanoate: step 3/4.</text>
</comment>
<feature type="domain" description="Dihydroxy-acid/6-phosphogluconate dehydratase C-terminal" evidence="17">
    <location>
        <begin position="368"/>
        <end position="556"/>
    </location>
</feature>
<evidence type="ECO:0000256" key="5">
    <source>
        <dbReference type="ARBA" id="ARBA00022723"/>
    </source>
</evidence>
<dbReference type="InterPro" id="IPR042096">
    <property type="entry name" value="Dihydro-acid_dehy_C"/>
</dbReference>
<evidence type="ECO:0000256" key="1">
    <source>
        <dbReference type="ARBA" id="ARBA00001946"/>
    </source>
</evidence>
<dbReference type="EC" id="4.2.1.9" evidence="14 15"/>
<evidence type="ECO:0000256" key="10">
    <source>
        <dbReference type="ARBA" id="ARBA00023304"/>
    </source>
</evidence>
<keyword evidence="19" id="KW-1185">Reference proteome</keyword>
<dbReference type="GO" id="GO:0004160">
    <property type="term" value="F:dihydroxy-acid dehydratase activity"/>
    <property type="evidence" value="ECO:0007669"/>
    <property type="project" value="UniProtKB-EC"/>
</dbReference>
<evidence type="ECO:0000256" key="6">
    <source>
        <dbReference type="ARBA" id="ARBA00022842"/>
    </source>
</evidence>
<dbReference type="PROSITE" id="PS00887">
    <property type="entry name" value="ILVD_EDD_2"/>
    <property type="match status" value="1"/>
</dbReference>
<dbReference type="HAMAP" id="MF_00012">
    <property type="entry name" value="IlvD"/>
    <property type="match status" value="1"/>
</dbReference>
<feature type="binding site" evidence="15">
    <location>
        <position position="450"/>
    </location>
    <ligand>
        <name>Mg(2+)</name>
        <dbReference type="ChEBI" id="CHEBI:18420"/>
    </ligand>
</feature>
<dbReference type="Proteomes" id="UP001597519">
    <property type="component" value="Unassembled WGS sequence"/>
</dbReference>
<dbReference type="InterPro" id="IPR000581">
    <property type="entry name" value="ILV_EDD_N"/>
</dbReference>
<name>A0ABW5WUZ0_9STAP</name>
<dbReference type="EMBL" id="JBHUOQ010000001">
    <property type="protein sequence ID" value="MFD2829868.1"/>
    <property type="molecule type" value="Genomic_DNA"/>
</dbReference>
<dbReference type="PROSITE" id="PS00886">
    <property type="entry name" value="ILVD_EDD_1"/>
    <property type="match status" value="1"/>
</dbReference>
<evidence type="ECO:0000256" key="14">
    <source>
        <dbReference type="ARBA" id="ARBA00029490"/>
    </source>
</evidence>
<sequence length="565" mass="60219">MSEKKDLRIKSKVYSESNVKAPNRAMLRAVGFTDEKFELPQVGVASNWAETTPCNIHLNDLAQFAKSGVSEADGLPIQFNTITVADGIAMGTPGMRFSLPSRDIIADSIETMVKGQNLDALVAIGGCDKNMPGCAIAMANLDVPCIFVYGGTIAPGNIDGKDIDLVSVFEGVGKWNNGDIDDKQLNKIECSACPGPGACGGMYTANTMAAALEAMGMSLPGSASNPAETKEKEQDVYEAGKAILNLLEKDIYPKDILTREAFENAITVIYALGGSTNAILHLLAIAHAADVDLTIDDFNTFQEKVPHLADLKPSGRYVFQDLYNVGGVQGVMKYLYEKGMIHGDCLTVTGKTVAENLEEVDHLKEGQDVIMPLENPKRADGPLIVLKGNLAPLGAVAKVSGVKVRRHEGPAKVFDTEEEAIESVMNNDIVEGDVVIVRYVGPKGGPGMPEMLSLSSLIVGKGLGEKVALLTDGRFSGGTHGLVVGHIAPEAQEGGAVALVKTGDTVIIDQDTKELTMKVDDEELKKRADALELPPLYSRGALGKYAHIVRSSSLGAVTDFYKRDK</sequence>
<evidence type="ECO:0000313" key="18">
    <source>
        <dbReference type="EMBL" id="MFD2829868.1"/>
    </source>
</evidence>
<comment type="function">
    <text evidence="15">Functions in the biosynthesis of branched-chain amino acids. Catalyzes the dehydration of (2R,3R)-2,3-dihydroxy-3-methylpentanoate (2,3-dihydroxy-3-methylvalerate) into 2-oxo-3-methylpentanoate (2-oxo-3-methylvalerate) and of (2R)-2,3-dihydroxy-3-methylbutanoate (2,3-dihydroxyisovalerate) into 2-oxo-3-methylbutanoate (2-oxoisovalerate), the penultimate precursor to L-isoleucine and L-valine, respectively.</text>
</comment>
<gene>
    <name evidence="15 18" type="primary">ilvD</name>
    <name evidence="18" type="ORF">ACFSX4_05255</name>
</gene>
<evidence type="ECO:0000256" key="11">
    <source>
        <dbReference type="ARBA" id="ARBA00029304"/>
    </source>
</evidence>
<keyword evidence="8 15" id="KW-0411">Iron-sulfur</keyword>
<dbReference type="Gene3D" id="3.50.30.80">
    <property type="entry name" value="IlvD/EDD C-terminal domain-like"/>
    <property type="match status" value="1"/>
</dbReference>
<evidence type="ECO:0000256" key="12">
    <source>
        <dbReference type="ARBA" id="ARBA00029436"/>
    </source>
</evidence>
<reference evidence="19" key="1">
    <citation type="journal article" date="2019" name="Int. J. Syst. Evol. Microbiol.">
        <title>The Global Catalogue of Microorganisms (GCM) 10K type strain sequencing project: providing services to taxonomists for standard genome sequencing and annotation.</title>
        <authorList>
            <consortium name="The Broad Institute Genomics Platform"/>
            <consortium name="The Broad Institute Genome Sequencing Center for Infectious Disease"/>
            <person name="Wu L."/>
            <person name="Ma J."/>
        </authorList>
    </citation>
    <scope>NUCLEOTIDE SEQUENCE [LARGE SCALE GENOMIC DNA]</scope>
    <source>
        <strain evidence="19">KCTC 33575</strain>
    </source>
</reference>
<comment type="pathway">
    <text evidence="12 15">Amino-acid biosynthesis; L-valine biosynthesis; L-valine from pyruvate: step 3/4.</text>
</comment>
<comment type="cofactor">
    <cofactor evidence="15">
        <name>[2Fe-2S] cluster</name>
        <dbReference type="ChEBI" id="CHEBI:190135"/>
    </cofactor>
    <text evidence="15">Binds 1 [2Fe-2S] cluster per subunit. This cluster acts as a Lewis acid cofactor.</text>
</comment>
<dbReference type="PANTHER" id="PTHR21000">
    <property type="entry name" value="DIHYDROXY-ACID DEHYDRATASE DAD"/>
    <property type="match status" value="1"/>
</dbReference>
<comment type="cofactor">
    <cofactor evidence="1 15">
        <name>Mg(2+)</name>
        <dbReference type="ChEBI" id="CHEBI:18420"/>
    </cofactor>
</comment>
<feature type="domain" description="Dihydroxy-acid/6-phosphogluconate dehydratase N-terminal" evidence="16">
    <location>
        <begin position="40"/>
        <end position="356"/>
    </location>
</feature>
<comment type="subunit">
    <text evidence="15">Homodimer.</text>
</comment>
<comment type="caution">
    <text evidence="15">Lacks conserved residue(s) required for the propagation of feature annotation.</text>
</comment>
<dbReference type="InterPro" id="IPR056740">
    <property type="entry name" value="ILV_EDD_C"/>
</dbReference>
<keyword evidence="3 15" id="KW-0028">Amino-acid biosynthesis</keyword>
<accession>A0ABW5WUZ0</accession>
<comment type="similarity">
    <text evidence="2 15">Belongs to the IlvD/Edd family.</text>
</comment>
<feature type="binding site" evidence="15">
    <location>
        <position position="128"/>
    </location>
    <ligand>
        <name>Mg(2+)</name>
        <dbReference type="ChEBI" id="CHEBI:18420"/>
    </ligand>
</feature>
<comment type="catalytic activity">
    <reaction evidence="15">
        <text>(2R,3R)-2,3-dihydroxy-3-methylpentanoate = (S)-3-methyl-2-oxopentanoate + H2O</text>
        <dbReference type="Rhea" id="RHEA:27694"/>
        <dbReference type="ChEBI" id="CHEBI:15377"/>
        <dbReference type="ChEBI" id="CHEBI:35146"/>
        <dbReference type="ChEBI" id="CHEBI:49258"/>
        <dbReference type="EC" id="4.2.1.9"/>
    </reaction>
</comment>
<evidence type="ECO:0000256" key="3">
    <source>
        <dbReference type="ARBA" id="ARBA00022605"/>
    </source>
</evidence>
<keyword evidence="9 15" id="KW-0456">Lyase</keyword>
<protein>
    <recommendedName>
        <fullName evidence="14 15">Dihydroxy-acid dehydratase</fullName>
        <shortName evidence="15">DAD</shortName>
        <ecNumber evidence="14 15">4.2.1.9</ecNumber>
    </recommendedName>
</protein>
<dbReference type="NCBIfam" id="NF002068">
    <property type="entry name" value="PRK00911.1"/>
    <property type="match status" value="1"/>
</dbReference>
<dbReference type="RefSeq" id="WP_377772263.1">
    <property type="nucleotide sequence ID" value="NZ_JBHUOQ010000001.1"/>
</dbReference>
<dbReference type="NCBIfam" id="TIGR00110">
    <property type="entry name" value="ilvD"/>
    <property type="match status" value="1"/>
</dbReference>
<keyword evidence="5 15" id="KW-0479">Metal-binding</keyword>
<evidence type="ECO:0000256" key="8">
    <source>
        <dbReference type="ARBA" id="ARBA00023014"/>
    </source>
</evidence>
<evidence type="ECO:0000256" key="13">
    <source>
        <dbReference type="ARBA" id="ARBA00029437"/>
    </source>
</evidence>
<keyword evidence="4 15" id="KW-0001">2Fe-2S</keyword>